<dbReference type="AlphaFoldDB" id="A0AAD7E925"/>
<gene>
    <name evidence="1" type="ORF">DFH08DRAFT_825694</name>
</gene>
<protein>
    <submittedName>
        <fullName evidence="1">Uncharacterized protein</fullName>
    </submittedName>
</protein>
<reference evidence="1" key="1">
    <citation type="submission" date="2023-03" db="EMBL/GenBank/DDBJ databases">
        <title>Massive genome expansion in bonnet fungi (Mycena s.s.) driven by repeated elements and novel gene families across ecological guilds.</title>
        <authorList>
            <consortium name="Lawrence Berkeley National Laboratory"/>
            <person name="Harder C.B."/>
            <person name="Miyauchi S."/>
            <person name="Viragh M."/>
            <person name="Kuo A."/>
            <person name="Thoen E."/>
            <person name="Andreopoulos B."/>
            <person name="Lu D."/>
            <person name="Skrede I."/>
            <person name="Drula E."/>
            <person name="Henrissat B."/>
            <person name="Morin E."/>
            <person name="Kohler A."/>
            <person name="Barry K."/>
            <person name="LaButti K."/>
            <person name="Morin E."/>
            <person name="Salamov A."/>
            <person name="Lipzen A."/>
            <person name="Mereny Z."/>
            <person name="Hegedus B."/>
            <person name="Baldrian P."/>
            <person name="Stursova M."/>
            <person name="Weitz H."/>
            <person name="Taylor A."/>
            <person name="Grigoriev I.V."/>
            <person name="Nagy L.G."/>
            <person name="Martin F."/>
            <person name="Kauserud H."/>
        </authorList>
    </citation>
    <scope>NUCLEOTIDE SEQUENCE</scope>
    <source>
        <strain evidence="1">CBHHK002</strain>
    </source>
</reference>
<comment type="caution">
    <text evidence="1">The sequence shown here is derived from an EMBL/GenBank/DDBJ whole genome shotgun (WGS) entry which is preliminary data.</text>
</comment>
<accession>A0AAD7E925</accession>
<dbReference type="Proteomes" id="UP001218218">
    <property type="component" value="Unassembled WGS sequence"/>
</dbReference>
<proteinExistence type="predicted"/>
<keyword evidence="2" id="KW-1185">Reference proteome</keyword>
<name>A0AAD7E925_9AGAR</name>
<organism evidence="1 2">
    <name type="scientific">Mycena albidolilacea</name>
    <dbReference type="NCBI Taxonomy" id="1033008"/>
    <lineage>
        <taxon>Eukaryota</taxon>
        <taxon>Fungi</taxon>
        <taxon>Dikarya</taxon>
        <taxon>Basidiomycota</taxon>
        <taxon>Agaricomycotina</taxon>
        <taxon>Agaricomycetes</taxon>
        <taxon>Agaricomycetidae</taxon>
        <taxon>Agaricales</taxon>
        <taxon>Marasmiineae</taxon>
        <taxon>Mycenaceae</taxon>
        <taxon>Mycena</taxon>
    </lineage>
</organism>
<evidence type="ECO:0000313" key="1">
    <source>
        <dbReference type="EMBL" id="KAJ7303594.1"/>
    </source>
</evidence>
<evidence type="ECO:0000313" key="2">
    <source>
        <dbReference type="Proteomes" id="UP001218218"/>
    </source>
</evidence>
<dbReference type="EMBL" id="JARIHO010000104">
    <property type="protein sequence ID" value="KAJ7303594.1"/>
    <property type="molecule type" value="Genomic_DNA"/>
</dbReference>
<sequence>MSGGADDKSTLILNTVTRWSGAKLRRKQEKEGARGRWETTAVRTSVPRLSSSSSYSVSAIEIRQRPDLRRTSDTRSGRLIGMLLGDNETPLESVGYSIATARHWRQINVKTAGERRSASGGQRGETGTKCTKISATISFGNNGIREDSRLDRMEGSSSDLSCSAAKGLSWSRIWASRSARRDRSISYPAYGLLRYTGWGFSIPLEGKYRSVGVVVEGKKPGPVEVKGEESEKQATRKGASPCIIVACRNGRSHGLLYLFSVLVEAVFKIIFPAISGTSDEH</sequence>